<dbReference type="GO" id="GO:0005829">
    <property type="term" value="C:cytosol"/>
    <property type="evidence" value="ECO:0007669"/>
    <property type="project" value="TreeGrafter"/>
</dbReference>
<dbReference type="InterPro" id="IPR051199">
    <property type="entry name" value="LPS_LOS_Heptosyltrfase"/>
</dbReference>
<evidence type="ECO:0000256" key="11">
    <source>
        <dbReference type="ARBA" id="ARBA00044190"/>
    </source>
</evidence>
<dbReference type="eggNOG" id="COG0859">
    <property type="taxonomic scope" value="Bacteria"/>
</dbReference>
<keyword evidence="6 14" id="KW-0808">Transferase</keyword>
<evidence type="ECO:0000256" key="6">
    <source>
        <dbReference type="ARBA" id="ARBA00022679"/>
    </source>
</evidence>
<protein>
    <recommendedName>
        <fullName evidence="11">Lipopolysaccharide heptosyltransferase 1</fullName>
        <ecNumber evidence="10">2.4.99.23</ecNumber>
    </recommendedName>
    <alternativeName>
        <fullName evidence="12">ADP-heptose:lipopolysaccharide heptosyltransferase I</fullName>
    </alternativeName>
</protein>
<evidence type="ECO:0000256" key="7">
    <source>
        <dbReference type="ARBA" id="ARBA00022985"/>
    </source>
</evidence>
<keyword evidence="3" id="KW-1003">Cell membrane</keyword>
<dbReference type="RefSeq" id="WP_021286935.1">
    <property type="nucleotide sequence ID" value="NZ_AUPZ01000004.1"/>
</dbReference>
<dbReference type="EMBL" id="AUPZ01000004">
    <property type="protein sequence ID" value="EQB40062.1"/>
    <property type="molecule type" value="Genomic_DNA"/>
</dbReference>
<comment type="similarity">
    <text evidence="9">Belongs to the glycosyltransferase 9 family.</text>
</comment>
<gene>
    <name evidence="14" type="ORF">M947_03305</name>
</gene>
<keyword evidence="4" id="KW-0997">Cell inner membrane</keyword>
<dbReference type="Gene3D" id="3.40.50.2000">
    <property type="entry name" value="Glycogen Phosphorylase B"/>
    <property type="match status" value="2"/>
</dbReference>
<dbReference type="PATRIC" id="fig|1172190.3.peg.642"/>
<organism evidence="14 15">
    <name type="scientific">Sulfurimonas hongkongensis</name>
    <dbReference type="NCBI Taxonomy" id="1172190"/>
    <lineage>
        <taxon>Bacteria</taxon>
        <taxon>Pseudomonadati</taxon>
        <taxon>Campylobacterota</taxon>
        <taxon>Epsilonproteobacteria</taxon>
        <taxon>Campylobacterales</taxon>
        <taxon>Sulfurimonadaceae</taxon>
        <taxon>Sulfurimonas</taxon>
    </lineage>
</organism>
<evidence type="ECO:0000256" key="10">
    <source>
        <dbReference type="ARBA" id="ARBA00044041"/>
    </source>
</evidence>
<dbReference type="GO" id="GO:0005886">
    <property type="term" value="C:plasma membrane"/>
    <property type="evidence" value="ECO:0007669"/>
    <property type="project" value="UniProtKB-SubCell"/>
</dbReference>
<proteinExistence type="inferred from homology"/>
<dbReference type="NCBIfam" id="TIGR02193">
    <property type="entry name" value="heptsyl_trn_I"/>
    <property type="match status" value="1"/>
</dbReference>
<dbReference type="AlphaFoldDB" id="T0JSV4"/>
<dbReference type="OrthoDB" id="9760688at2"/>
<evidence type="ECO:0000256" key="5">
    <source>
        <dbReference type="ARBA" id="ARBA00022676"/>
    </source>
</evidence>
<keyword evidence="7" id="KW-0448">Lipopolysaccharide biosynthesis</keyword>
<evidence type="ECO:0000256" key="13">
    <source>
        <dbReference type="ARBA" id="ARBA00049201"/>
    </source>
</evidence>
<evidence type="ECO:0000256" key="4">
    <source>
        <dbReference type="ARBA" id="ARBA00022519"/>
    </source>
</evidence>
<dbReference type="Pfam" id="PF01075">
    <property type="entry name" value="Glyco_transf_9"/>
    <property type="match status" value="1"/>
</dbReference>
<keyword evidence="5" id="KW-0328">Glycosyltransferase</keyword>
<dbReference type="SUPFAM" id="SSF53756">
    <property type="entry name" value="UDP-Glycosyltransferase/glycogen phosphorylase"/>
    <property type="match status" value="1"/>
</dbReference>
<dbReference type="PANTHER" id="PTHR30160">
    <property type="entry name" value="TETRAACYLDISACCHARIDE 4'-KINASE-RELATED"/>
    <property type="match status" value="1"/>
</dbReference>
<comment type="subcellular location">
    <subcellularLocation>
        <location evidence="1">Cell inner membrane</location>
        <topology evidence="1">Peripheral membrane protein</topology>
        <orientation evidence="1">Cytoplasmic side</orientation>
    </subcellularLocation>
</comment>
<keyword evidence="15" id="KW-1185">Reference proteome</keyword>
<evidence type="ECO:0000256" key="2">
    <source>
        <dbReference type="ARBA" id="ARBA00004713"/>
    </source>
</evidence>
<accession>T0JSV4</accession>
<comment type="pathway">
    <text evidence="2">Bacterial outer membrane biogenesis; LPS core biosynthesis.</text>
</comment>
<evidence type="ECO:0000256" key="1">
    <source>
        <dbReference type="ARBA" id="ARBA00004515"/>
    </source>
</evidence>
<comment type="catalytic activity">
    <reaction evidence="13">
        <text>an alpha-Kdo-(2-&gt;4)-alpha-Kdo-(2-&gt;6)-lipid A + ADP-L-glycero-beta-D-manno-heptose = an L-alpha-D-Hep-(1-&gt;5)-[alpha-Kdo-(2-&gt;4)]-alpha-Kdo-(2-&gt;6)-lipid A + ADP + H(+)</text>
        <dbReference type="Rhea" id="RHEA:74067"/>
        <dbReference type="ChEBI" id="CHEBI:15378"/>
        <dbReference type="ChEBI" id="CHEBI:61506"/>
        <dbReference type="ChEBI" id="CHEBI:176431"/>
        <dbReference type="ChEBI" id="CHEBI:193068"/>
        <dbReference type="ChEBI" id="CHEBI:456216"/>
        <dbReference type="EC" id="2.4.99.23"/>
    </reaction>
</comment>
<dbReference type="CDD" id="cd03789">
    <property type="entry name" value="GT9_LPS_heptosyltransferase"/>
    <property type="match status" value="1"/>
</dbReference>
<dbReference type="InterPro" id="IPR011908">
    <property type="entry name" value="LipoPS_heptosylTferase-I"/>
</dbReference>
<dbReference type="GO" id="GO:0009244">
    <property type="term" value="P:lipopolysaccharide core region biosynthetic process"/>
    <property type="evidence" value="ECO:0007669"/>
    <property type="project" value="InterPro"/>
</dbReference>
<evidence type="ECO:0000313" key="14">
    <source>
        <dbReference type="EMBL" id="EQB40062.1"/>
    </source>
</evidence>
<name>T0JSV4_9BACT</name>
<dbReference type="Proteomes" id="UP000015520">
    <property type="component" value="Unassembled WGS sequence"/>
</dbReference>
<reference evidence="14 15" key="1">
    <citation type="submission" date="2013-07" db="EMBL/GenBank/DDBJ databases">
        <title>Sulfurimonas hongkongensis AST-10 Genome Sequencing.</title>
        <authorList>
            <person name="Cai L."/>
            <person name="Zhang T."/>
        </authorList>
    </citation>
    <scope>NUCLEOTIDE SEQUENCE [LARGE SCALE GENOMIC DNA]</scope>
    <source>
        <strain evidence="14 15">AST-10</strain>
    </source>
</reference>
<sequence>MKKDIKHIAIVRLSALGDIVNSAVILQFIHQKYPNAKIDWITEEIFAPLLQNHPLLHKVHTINLKELKKSKSLTELFKTISKLCSLGKFDIIIDMQGLLKSAIVSRLIGKKTHGFDKNSSRESLSRFFYNTTSYIEYDENIVKRNTFLASDGLGFKINDLMLLKKKRVFETQLYPLNKSGEKNIAIVIGASWESKKYPKERVAELCSELGQNCYIIWGNDKEREEALWICKNSSSAILAPKLSLFELVSFISSVDLLIGNDTGPTHIAWAQNIPSITLFGPTTKRMIYVTSKNLFVKSHSKVNIYKIDKNDFSIGDIEVKSITKKARELLI</sequence>
<evidence type="ECO:0000256" key="9">
    <source>
        <dbReference type="ARBA" id="ARBA00043995"/>
    </source>
</evidence>
<dbReference type="PANTHER" id="PTHR30160:SF19">
    <property type="entry name" value="LIPOPOLYSACCHARIDE HEPTOSYLTRANSFERASE 1"/>
    <property type="match status" value="1"/>
</dbReference>
<dbReference type="EC" id="2.4.99.23" evidence="10"/>
<evidence type="ECO:0000256" key="3">
    <source>
        <dbReference type="ARBA" id="ARBA00022475"/>
    </source>
</evidence>
<evidence type="ECO:0000313" key="15">
    <source>
        <dbReference type="Proteomes" id="UP000015520"/>
    </source>
</evidence>
<keyword evidence="8" id="KW-0472">Membrane</keyword>
<dbReference type="STRING" id="1172190.M947_03305"/>
<dbReference type="GO" id="GO:0008713">
    <property type="term" value="F:ADP-heptose-lipopolysaccharide heptosyltransferase activity"/>
    <property type="evidence" value="ECO:0007669"/>
    <property type="project" value="TreeGrafter"/>
</dbReference>
<comment type="caution">
    <text evidence="14">The sequence shown here is derived from an EMBL/GenBank/DDBJ whole genome shotgun (WGS) entry which is preliminary data.</text>
</comment>
<evidence type="ECO:0000256" key="12">
    <source>
        <dbReference type="ARBA" id="ARBA00044330"/>
    </source>
</evidence>
<evidence type="ECO:0000256" key="8">
    <source>
        <dbReference type="ARBA" id="ARBA00023136"/>
    </source>
</evidence>
<dbReference type="InterPro" id="IPR002201">
    <property type="entry name" value="Glyco_trans_9"/>
</dbReference>